<evidence type="ECO:0000313" key="2">
    <source>
        <dbReference type="EMBL" id="SDB84449.1"/>
    </source>
</evidence>
<dbReference type="EMBL" id="FMYL01000002">
    <property type="protein sequence ID" value="SDB84449.1"/>
    <property type="molecule type" value="Genomic_DNA"/>
</dbReference>
<name>A0A1G6GRD1_9GAMM</name>
<protein>
    <submittedName>
        <fullName evidence="2">Pimeloyl-ACP methyl ester carboxylesterase</fullName>
    </submittedName>
</protein>
<dbReference type="STRING" id="1219383.SAMN05421733_10255"/>
<feature type="domain" description="Serine aminopeptidase S33" evidence="1">
    <location>
        <begin position="55"/>
        <end position="298"/>
    </location>
</feature>
<evidence type="ECO:0000313" key="3">
    <source>
        <dbReference type="Proteomes" id="UP000242501"/>
    </source>
</evidence>
<reference evidence="3" key="1">
    <citation type="submission" date="2016-09" db="EMBL/GenBank/DDBJ databases">
        <authorList>
            <person name="Varghese N."/>
            <person name="Submissions S."/>
        </authorList>
    </citation>
    <scope>NUCLEOTIDE SEQUENCE [LARGE SCALE GENOMIC DNA]</scope>
    <source>
        <strain evidence="3">ANC 4422</strain>
    </source>
</reference>
<dbReference type="SUPFAM" id="SSF53474">
    <property type="entry name" value="alpha/beta-Hydrolases"/>
    <property type="match status" value="1"/>
</dbReference>
<dbReference type="Gene3D" id="3.40.50.1820">
    <property type="entry name" value="alpha/beta hydrolase"/>
    <property type="match status" value="1"/>
</dbReference>
<keyword evidence="3" id="KW-1185">Reference proteome</keyword>
<proteinExistence type="predicted"/>
<dbReference type="InterPro" id="IPR029058">
    <property type="entry name" value="AB_hydrolase_fold"/>
</dbReference>
<dbReference type="GO" id="GO:0004806">
    <property type="term" value="F:triacylglycerol lipase activity"/>
    <property type="evidence" value="ECO:0007669"/>
    <property type="project" value="TreeGrafter"/>
</dbReference>
<evidence type="ECO:0000259" key="1">
    <source>
        <dbReference type="Pfam" id="PF12146"/>
    </source>
</evidence>
<accession>A0A1G6GRD1</accession>
<dbReference type="Proteomes" id="UP000242501">
    <property type="component" value="Unassembled WGS sequence"/>
</dbReference>
<dbReference type="PANTHER" id="PTHR43433:SF5">
    <property type="entry name" value="AB HYDROLASE-1 DOMAIN-CONTAINING PROTEIN"/>
    <property type="match status" value="1"/>
</dbReference>
<dbReference type="AlphaFoldDB" id="A0A1G6GRD1"/>
<dbReference type="PANTHER" id="PTHR43433">
    <property type="entry name" value="HYDROLASE, ALPHA/BETA FOLD FAMILY PROTEIN"/>
    <property type="match status" value="1"/>
</dbReference>
<gene>
    <name evidence="2" type="ORF">SAMN05421733_10255</name>
</gene>
<dbReference type="GO" id="GO:0046503">
    <property type="term" value="P:glycerolipid catabolic process"/>
    <property type="evidence" value="ECO:0007669"/>
    <property type="project" value="TreeGrafter"/>
</dbReference>
<dbReference type="OrthoDB" id="9798888at2"/>
<dbReference type="InterPro" id="IPR050471">
    <property type="entry name" value="AB_hydrolase"/>
</dbReference>
<dbReference type="InterPro" id="IPR022742">
    <property type="entry name" value="Hydrolase_4"/>
</dbReference>
<sequence>MTNTIYHLRPSPHSLIFQETRVQLNNHLTIHVEVAGNPKDPCIVLIMGLGCQLIHWPLKFCEHLVEQGFYVVRFDNRDIGLSSKTKPLIVPKNLFPFMLKFKLGLKNKLVSYTLIDMAEDTAALLTQMGIEKYGVIGASMGGMIAQILAAKYPQNVEKLGLLFTSNNQAFLPAPRPKQLQVFFSRAKSTEKSDVIAHNIKVNTVIGSPHCVNKKQVQEISEIAYDRCYTPSGVLHQLFAILCTGSLRKWDKKITQPTLVVHGDCDKLLPAQHGKAVANAIKGAKFKLISGMGHDIPDEYIAHLSTLFTQHFKS</sequence>
<organism evidence="2 3">
    <name type="scientific">Acinetobacter boissieri</name>
    <dbReference type="NCBI Taxonomy" id="1219383"/>
    <lineage>
        <taxon>Bacteria</taxon>
        <taxon>Pseudomonadati</taxon>
        <taxon>Pseudomonadota</taxon>
        <taxon>Gammaproteobacteria</taxon>
        <taxon>Moraxellales</taxon>
        <taxon>Moraxellaceae</taxon>
        <taxon>Acinetobacter</taxon>
    </lineage>
</organism>
<dbReference type="RefSeq" id="WP_092746754.1">
    <property type="nucleotide sequence ID" value="NZ_FMYL01000002.1"/>
</dbReference>
<dbReference type="Pfam" id="PF12146">
    <property type="entry name" value="Hydrolase_4"/>
    <property type="match status" value="1"/>
</dbReference>